<reference evidence="1 2" key="1">
    <citation type="journal article" date="2018" name="Mol. Biol. Evol.">
        <title>Broad Genomic Sampling Reveals a Smut Pathogenic Ancestry of the Fungal Clade Ustilaginomycotina.</title>
        <authorList>
            <person name="Kijpornyongpan T."/>
            <person name="Mondo S.J."/>
            <person name="Barry K."/>
            <person name="Sandor L."/>
            <person name="Lee J."/>
            <person name="Lipzen A."/>
            <person name="Pangilinan J."/>
            <person name="LaButti K."/>
            <person name="Hainaut M."/>
            <person name="Henrissat B."/>
            <person name="Grigoriev I.V."/>
            <person name="Spatafora J.W."/>
            <person name="Aime M.C."/>
        </authorList>
    </citation>
    <scope>NUCLEOTIDE SEQUENCE [LARGE SCALE GENOMIC DNA]</scope>
    <source>
        <strain evidence="1 2">MCA 4198</strain>
    </source>
</reference>
<dbReference type="AlphaFoldDB" id="A0A316YTP5"/>
<dbReference type="RefSeq" id="XP_025379985.1">
    <property type="nucleotide sequence ID" value="XM_025523778.1"/>
</dbReference>
<organism evidence="1 2">
    <name type="scientific">Acaromyces ingoldii</name>
    <dbReference type="NCBI Taxonomy" id="215250"/>
    <lineage>
        <taxon>Eukaryota</taxon>
        <taxon>Fungi</taxon>
        <taxon>Dikarya</taxon>
        <taxon>Basidiomycota</taxon>
        <taxon>Ustilaginomycotina</taxon>
        <taxon>Exobasidiomycetes</taxon>
        <taxon>Exobasidiales</taxon>
        <taxon>Cryptobasidiaceae</taxon>
        <taxon>Acaromyces</taxon>
    </lineage>
</organism>
<evidence type="ECO:0000313" key="2">
    <source>
        <dbReference type="Proteomes" id="UP000245768"/>
    </source>
</evidence>
<sequence>MACTCAKDANGKCGCGDKCTCPKETVTNASCNCKENCTCNPCKCGTSSN</sequence>
<accession>A0A316YTP5</accession>
<dbReference type="EMBL" id="KZ819634">
    <property type="protein sequence ID" value="PWN92787.1"/>
    <property type="molecule type" value="Genomic_DNA"/>
</dbReference>
<gene>
    <name evidence="1" type="ORF">FA10DRAFT_282470</name>
</gene>
<evidence type="ECO:0000313" key="1">
    <source>
        <dbReference type="EMBL" id="PWN92787.1"/>
    </source>
</evidence>
<dbReference type="Proteomes" id="UP000245768">
    <property type="component" value="Unassembled WGS sequence"/>
</dbReference>
<protein>
    <submittedName>
        <fullName evidence="1">Uncharacterized protein</fullName>
    </submittedName>
</protein>
<proteinExistence type="predicted"/>
<keyword evidence="2" id="KW-1185">Reference proteome</keyword>
<dbReference type="GeneID" id="37045694"/>
<name>A0A316YTP5_9BASI</name>
<dbReference type="InParanoid" id="A0A316YTP5"/>